<evidence type="ECO:0000256" key="2">
    <source>
        <dbReference type="SAM" id="Phobius"/>
    </source>
</evidence>
<dbReference type="Pfam" id="PF05119">
    <property type="entry name" value="Terminase_4"/>
    <property type="match status" value="1"/>
</dbReference>
<dbReference type="NCBIfam" id="TIGR01558">
    <property type="entry name" value="sm_term_P27"/>
    <property type="match status" value="1"/>
</dbReference>
<accession>A0ABW0IUS4</accession>
<keyword evidence="2" id="KW-0812">Transmembrane</keyword>
<dbReference type="EMBL" id="JBHSLW010000025">
    <property type="protein sequence ID" value="MFC5421039.1"/>
    <property type="molecule type" value="Genomic_DNA"/>
</dbReference>
<dbReference type="InterPro" id="IPR006448">
    <property type="entry name" value="Phage_term_ssu_P27"/>
</dbReference>
<keyword evidence="2" id="KW-0472">Membrane</keyword>
<evidence type="ECO:0000313" key="3">
    <source>
        <dbReference type="EMBL" id="MFC5421039.1"/>
    </source>
</evidence>
<keyword evidence="2" id="KW-1133">Transmembrane helix</keyword>
<sequence length="137" mass="14878">MLVPPAEEDGKTDKLSDFTPPSHVPPPARAEWNRVCADLAARGLLSEITLPLVTSYVLAIWQVALCVRAIKRDGSFIKGKAGEMRVHPAQQLMSKSHELIVRLGSELGLSPTARARAHFKAAPEPQGGADDWSDMDL</sequence>
<comment type="caution">
    <text evidence="3">The sequence shown here is derived from an EMBL/GenBank/DDBJ whole genome shotgun (WGS) entry which is preliminary data.</text>
</comment>
<feature type="region of interest" description="Disordered" evidence="1">
    <location>
        <begin position="1"/>
        <end position="29"/>
    </location>
</feature>
<keyword evidence="4" id="KW-1185">Reference proteome</keyword>
<dbReference type="Proteomes" id="UP001596053">
    <property type="component" value="Unassembled WGS sequence"/>
</dbReference>
<reference evidence="4" key="1">
    <citation type="journal article" date="2019" name="Int. J. Syst. Evol. Microbiol.">
        <title>The Global Catalogue of Microorganisms (GCM) 10K type strain sequencing project: providing services to taxonomists for standard genome sequencing and annotation.</title>
        <authorList>
            <consortium name="The Broad Institute Genomics Platform"/>
            <consortium name="The Broad Institute Genome Sequencing Center for Infectious Disease"/>
            <person name="Wu L."/>
            <person name="Ma J."/>
        </authorList>
    </citation>
    <scope>NUCLEOTIDE SEQUENCE [LARGE SCALE GENOMIC DNA]</scope>
    <source>
        <strain evidence="4">NCAIM B.01391</strain>
    </source>
</reference>
<gene>
    <name evidence="3" type="ORF">ACFPOB_15890</name>
</gene>
<evidence type="ECO:0000256" key="1">
    <source>
        <dbReference type="SAM" id="MobiDB-lite"/>
    </source>
</evidence>
<name>A0ABW0IUS4_9HYPH</name>
<protein>
    <submittedName>
        <fullName evidence="3">Phage terminase small subunit P27 family</fullName>
    </submittedName>
</protein>
<evidence type="ECO:0000313" key="4">
    <source>
        <dbReference type="Proteomes" id="UP001596053"/>
    </source>
</evidence>
<proteinExistence type="predicted"/>
<organism evidence="3 4">
    <name type="scientific">Bosea eneae</name>
    <dbReference type="NCBI Taxonomy" id="151454"/>
    <lineage>
        <taxon>Bacteria</taxon>
        <taxon>Pseudomonadati</taxon>
        <taxon>Pseudomonadota</taxon>
        <taxon>Alphaproteobacteria</taxon>
        <taxon>Hyphomicrobiales</taxon>
        <taxon>Boseaceae</taxon>
        <taxon>Bosea</taxon>
    </lineage>
</organism>
<dbReference type="RefSeq" id="WP_377799385.1">
    <property type="nucleotide sequence ID" value="NZ_JBHSLW010000025.1"/>
</dbReference>
<feature type="transmembrane region" description="Helical" evidence="2">
    <location>
        <begin position="48"/>
        <end position="70"/>
    </location>
</feature>